<dbReference type="Proteomes" id="UP000541535">
    <property type="component" value="Unassembled WGS sequence"/>
</dbReference>
<evidence type="ECO:0000313" key="2">
    <source>
        <dbReference type="EMBL" id="MBB3119233.1"/>
    </source>
</evidence>
<organism evidence="2 3">
    <name type="scientific">Pseudoduganella violacea</name>
    <dbReference type="NCBI Taxonomy" id="1715466"/>
    <lineage>
        <taxon>Bacteria</taxon>
        <taxon>Pseudomonadati</taxon>
        <taxon>Pseudomonadota</taxon>
        <taxon>Betaproteobacteria</taxon>
        <taxon>Burkholderiales</taxon>
        <taxon>Oxalobacteraceae</taxon>
        <taxon>Telluria group</taxon>
        <taxon>Pseudoduganella</taxon>
    </lineage>
</organism>
<dbReference type="CDD" id="cd11036">
    <property type="entry name" value="AknT-like"/>
    <property type="match status" value="1"/>
</dbReference>
<dbReference type="PANTHER" id="PTHR46696:SF1">
    <property type="entry name" value="CYTOCHROME P450 YJIB-RELATED"/>
    <property type="match status" value="1"/>
</dbReference>
<dbReference type="Gene3D" id="1.10.630.10">
    <property type="entry name" value="Cytochrome P450"/>
    <property type="match status" value="1"/>
</dbReference>
<accession>A0A7W5B9Z3</accession>
<dbReference type="PROSITE" id="PS00086">
    <property type="entry name" value="CYTOCHROME_P450"/>
    <property type="match status" value="1"/>
</dbReference>
<dbReference type="GO" id="GO:0004497">
    <property type="term" value="F:monooxygenase activity"/>
    <property type="evidence" value="ECO:0007669"/>
    <property type="project" value="InterPro"/>
</dbReference>
<dbReference type="InterPro" id="IPR017972">
    <property type="entry name" value="Cyt_P450_CS"/>
</dbReference>
<protein>
    <submittedName>
        <fullName evidence="2">Cytochrome P450</fullName>
    </submittedName>
</protein>
<gene>
    <name evidence="2" type="ORF">FHS03_002284</name>
</gene>
<comment type="caution">
    <text evidence="2">The sequence shown here is derived from an EMBL/GenBank/DDBJ whole genome shotgun (WGS) entry which is preliminary data.</text>
</comment>
<dbReference type="EMBL" id="JACHXD010000005">
    <property type="protein sequence ID" value="MBB3119233.1"/>
    <property type="molecule type" value="Genomic_DNA"/>
</dbReference>
<dbReference type="GO" id="GO:0020037">
    <property type="term" value="F:heme binding"/>
    <property type="evidence" value="ECO:0007669"/>
    <property type="project" value="InterPro"/>
</dbReference>
<dbReference type="RefSeq" id="WP_183441073.1">
    <property type="nucleotide sequence ID" value="NZ_JACHXD010000005.1"/>
</dbReference>
<dbReference type="InterPro" id="IPR036396">
    <property type="entry name" value="Cyt_P450_sf"/>
</dbReference>
<comment type="similarity">
    <text evidence="1">Belongs to the cytochrome P450 family.</text>
</comment>
<dbReference type="GO" id="GO:0005506">
    <property type="term" value="F:iron ion binding"/>
    <property type="evidence" value="ECO:0007669"/>
    <property type="project" value="InterPro"/>
</dbReference>
<dbReference type="AlphaFoldDB" id="A0A7W5B9Z3"/>
<keyword evidence="3" id="KW-1185">Reference proteome</keyword>
<reference evidence="2 3" key="1">
    <citation type="submission" date="2020-08" db="EMBL/GenBank/DDBJ databases">
        <title>Genomic Encyclopedia of Type Strains, Phase III (KMG-III): the genomes of soil and plant-associated and newly described type strains.</title>
        <authorList>
            <person name="Whitman W."/>
        </authorList>
    </citation>
    <scope>NUCLEOTIDE SEQUENCE [LARGE SCALE GENOMIC DNA]</scope>
    <source>
        <strain evidence="2 3">CECT 8897</strain>
    </source>
</reference>
<dbReference type="GO" id="GO:0016705">
    <property type="term" value="F:oxidoreductase activity, acting on paired donors, with incorporation or reduction of molecular oxygen"/>
    <property type="evidence" value="ECO:0007669"/>
    <property type="project" value="InterPro"/>
</dbReference>
<evidence type="ECO:0000256" key="1">
    <source>
        <dbReference type="ARBA" id="ARBA00010617"/>
    </source>
</evidence>
<name>A0A7W5B9Z3_9BURK</name>
<sequence>MYFDPIAAVTQSDPYPGYAALAARSELVFDEERKLWLAGSPVLVRAVMANLACRVRPVAEAVPAAIAGGSAGQVFGQLVRMNDGARHVVPKLVLQRALAALPLEAAQLRAASLAQALPPALHAARTRLDGARLSAWMCDVPVQTMASLLGFAPSQLPALSAWMRQFVACLSPLSSPEQLALAQHAARFLLDSFSDLLRSAPPAADSLLGAVLAEAEAAGWNNAQAILANLVGLLSQTYEATAGLIGNAIVDLLRAPQRASEGGLALVRDVALNDPSIQNTRRFVAEATRIGSVELQPGDVVLLVLAAASRARDAQGQVFGFGHGAHTCPGQALAVTIAAAAIDVLLQAQVLEKNRYEWRYRPSHNARIPEFFNQGEEA</sequence>
<evidence type="ECO:0000313" key="3">
    <source>
        <dbReference type="Proteomes" id="UP000541535"/>
    </source>
</evidence>
<proteinExistence type="inferred from homology"/>
<dbReference type="PANTHER" id="PTHR46696">
    <property type="entry name" value="P450, PUTATIVE (EUROFUNG)-RELATED"/>
    <property type="match status" value="1"/>
</dbReference>
<dbReference type="SUPFAM" id="SSF48264">
    <property type="entry name" value="Cytochrome P450"/>
    <property type="match status" value="1"/>
</dbReference>